<dbReference type="EMBL" id="AP012204">
    <property type="protein sequence ID" value="BAK38114.1"/>
    <property type="molecule type" value="Genomic_DNA"/>
</dbReference>
<dbReference type="HOGENOM" id="CLU_1287637_0_0_11"/>
<dbReference type="Proteomes" id="UP000007947">
    <property type="component" value="Chromosome"/>
</dbReference>
<proteinExistence type="predicted"/>
<accession>F5XHA6</accession>
<evidence type="ECO:0000313" key="2">
    <source>
        <dbReference type="Proteomes" id="UP000007947"/>
    </source>
</evidence>
<dbReference type="KEGG" id="mph:MLP_51000"/>
<gene>
    <name evidence="1" type="ordered locus">MLP_51000</name>
</gene>
<protein>
    <submittedName>
        <fullName evidence="1">Uncharacterized protein</fullName>
    </submittedName>
</protein>
<dbReference type="AlphaFoldDB" id="F5XHA6"/>
<evidence type="ECO:0000313" key="1">
    <source>
        <dbReference type="EMBL" id="BAK38114.1"/>
    </source>
</evidence>
<reference evidence="1 2" key="1">
    <citation type="submission" date="2011-05" db="EMBL/GenBank/DDBJ databases">
        <title>Whole genome sequence of Microlunatus phosphovorus NM-1.</title>
        <authorList>
            <person name="Hosoyama A."/>
            <person name="Sasaki K."/>
            <person name="Harada T."/>
            <person name="Igarashi R."/>
            <person name="Kawakoshi A."/>
            <person name="Sasagawa M."/>
            <person name="Fukada J."/>
            <person name="Nakamura S."/>
            <person name="Katano Y."/>
            <person name="Hanada S."/>
            <person name="Kamagata Y."/>
            <person name="Nakamura N."/>
            <person name="Yamazaki S."/>
            <person name="Fujita N."/>
        </authorList>
    </citation>
    <scope>NUCLEOTIDE SEQUENCE [LARGE SCALE GENOMIC DNA]</scope>
    <source>
        <strain evidence="2">ATCC 700054 / DSM 10555 / JCM 9379 / NBRC 101784 / NCIMB 13414 / VKM Ac-1990 / NM-1</strain>
    </source>
</reference>
<name>F5XHA6_MICPN</name>
<sequence>MSENEKKSTTSTADQQAVKDAWNQVGIYMETAQQTWTRLAQRNFDFWKDVAGSLRTGPVTADTLAANTARAMSVAMETAQDLWLTAFEPAQREVYAQTLPTAFMYFTKNPDQSGGHDNPDPVHIPVNHQRETLADSAEITISGNPTDPKASAGKALRALDLRLRANRDGSARSYLLEALNFDAAESKLIAGTYVGLIYLTGPPLPLANLRVVVE</sequence>
<dbReference type="RefSeq" id="WP_013865928.1">
    <property type="nucleotide sequence ID" value="NC_015635.1"/>
</dbReference>
<organism evidence="1 2">
    <name type="scientific">Microlunatus phosphovorus (strain ATCC 700054 / DSM 10555 / JCM 9379 / NBRC 101784 / NCIMB 13414 / VKM Ac-1990 / NM-1)</name>
    <dbReference type="NCBI Taxonomy" id="1032480"/>
    <lineage>
        <taxon>Bacteria</taxon>
        <taxon>Bacillati</taxon>
        <taxon>Actinomycetota</taxon>
        <taxon>Actinomycetes</taxon>
        <taxon>Propionibacteriales</taxon>
        <taxon>Propionibacteriaceae</taxon>
        <taxon>Microlunatus</taxon>
    </lineage>
</organism>
<keyword evidence="2" id="KW-1185">Reference proteome</keyword>
<dbReference type="STRING" id="1032480.MLP_51000"/>